<feature type="compositionally biased region" description="Basic and acidic residues" evidence="1">
    <location>
        <begin position="1"/>
        <end position="18"/>
    </location>
</feature>
<reference evidence="2" key="1">
    <citation type="submission" date="2018-06" db="EMBL/GenBank/DDBJ databases">
        <authorList>
            <person name="Zhirakovskaya E."/>
        </authorList>
    </citation>
    <scope>NUCLEOTIDE SEQUENCE</scope>
</reference>
<evidence type="ECO:0000313" key="2">
    <source>
        <dbReference type="EMBL" id="VAW96892.1"/>
    </source>
</evidence>
<gene>
    <name evidence="2" type="ORF">MNBD_GAMMA20-1137</name>
</gene>
<feature type="non-terminal residue" evidence="2">
    <location>
        <position position="1"/>
    </location>
</feature>
<sequence length="24" mass="2859">ASIEEALHLSRTQDKREEEDIELF</sequence>
<protein>
    <submittedName>
        <fullName evidence="2">Uncharacterized protein</fullName>
    </submittedName>
</protein>
<feature type="region of interest" description="Disordered" evidence="1">
    <location>
        <begin position="1"/>
        <end position="24"/>
    </location>
</feature>
<dbReference type="AlphaFoldDB" id="A0A3B1AAL1"/>
<accession>A0A3B1AAL1</accession>
<name>A0A3B1AAL1_9ZZZZ</name>
<evidence type="ECO:0000256" key="1">
    <source>
        <dbReference type="SAM" id="MobiDB-lite"/>
    </source>
</evidence>
<organism evidence="2">
    <name type="scientific">hydrothermal vent metagenome</name>
    <dbReference type="NCBI Taxonomy" id="652676"/>
    <lineage>
        <taxon>unclassified sequences</taxon>
        <taxon>metagenomes</taxon>
        <taxon>ecological metagenomes</taxon>
    </lineage>
</organism>
<dbReference type="EMBL" id="UOFU01000106">
    <property type="protein sequence ID" value="VAW96892.1"/>
    <property type="molecule type" value="Genomic_DNA"/>
</dbReference>
<proteinExistence type="predicted"/>